<accession>A0A5A7ML22</accession>
<evidence type="ECO:0000259" key="11">
    <source>
        <dbReference type="Pfam" id="PF02784"/>
    </source>
</evidence>
<dbReference type="PRINTS" id="PR01182">
    <property type="entry name" value="ORNDCRBXLASE"/>
</dbReference>
<feature type="domain" description="Orn/DAP/Arg decarboxylase 2 N-terminal" evidence="11">
    <location>
        <begin position="45"/>
        <end position="276"/>
    </location>
</feature>
<dbReference type="InterPro" id="IPR029066">
    <property type="entry name" value="PLP-binding_barrel"/>
</dbReference>
<feature type="active site" description="Proton donor" evidence="8">
    <location>
        <position position="344"/>
    </location>
</feature>
<evidence type="ECO:0000256" key="4">
    <source>
        <dbReference type="ARBA" id="ARBA00023239"/>
    </source>
</evidence>
<dbReference type="GO" id="GO:0033387">
    <property type="term" value="P:putrescine biosynthetic process from arginine, via ornithine"/>
    <property type="evidence" value="ECO:0007669"/>
    <property type="project" value="TreeGrafter"/>
</dbReference>
<sequence length="417" mass="44877">MTALYAFAPPAVETGFDTAVPMFSTVEEVVSTIADDQPIHVLYRQTIEAAARAFLTGFPGQVMYAVKCNPTPAVLETLSMAGIRNFDVASIEEIDAVRRIDHSARLYFMHPVKSRRAIRYAYLAGVRDFALDSEDELAKILEETQASDLSLFVRLGLPKGDAALDLSGKFGIAGDEAVSLLRAARKASKSLAVSFHVGSQCMNPESYARAIEKVRALVDQAGVTIDSLDVGGGFPVAYPDMTPPPLEAFMEAITEAVVDNGFGDTDLLCEPGRALVGEGGSVLVKVELRKGNALYLNDGTFGALFDAGSIGWRYPVRRVDVRNRKEAAHGQETMEAFRFFGPTCDSMDVMEGPFLLPADIGEGDWIEIGHLGAYGISMRTRFNGFHSDLTVAVGPREAQGTNVVPLPLTLGTAMANA</sequence>
<evidence type="ECO:0000256" key="1">
    <source>
        <dbReference type="ARBA" id="ARBA00001933"/>
    </source>
</evidence>
<dbReference type="EMBL" id="BKCL01000001">
    <property type="protein sequence ID" value="GEQ96556.1"/>
    <property type="molecule type" value="Genomic_DNA"/>
</dbReference>
<dbReference type="PANTHER" id="PTHR11482:SF6">
    <property type="entry name" value="ORNITHINE DECARBOXYLASE 1-RELATED"/>
    <property type="match status" value="1"/>
</dbReference>
<protein>
    <recommendedName>
        <fullName evidence="6">ornithine decarboxylase</fullName>
        <ecNumber evidence="6">4.1.1.17</ecNumber>
    </recommendedName>
</protein>
<dbReference type="SUPFAM" id="SSF51419">
    <property type="entry name" value="PLP-binding barrel"/>
    <property type="match status" value="1"/>
</dbReference>
<evidence type="ECO:0000313" key="12">
    <source>
        <dbReference type="EMBL" id="GEQ96556.1"/>
    </source>
</evidence>
<comment type="cofactor">
    <cofactor evidence="1 8">
        <name>pyridoxal 5'-phosphate</name>
        <dbReference type="ChEBI" id="CHEBI:597326"/>
    </cofactor>
</comment>
<feature type="domain" description="Orn/DAP/Arg decarboxylase 2 C-terminal" evidence="10">
    <location>
        <begin position="282"/>
        <end position="369"/>
    </location>
</feature>
<dbReference type="InterPro" id="IPR009006">
    <property type="entry name" value="Ala_racemase/Decarboxylase_C"/>
</dbReference>
<evidence type="ECO:0000259" key="10">
    <source>
        <dbReference type="Pfam" id="PF00278"/>
    </source>
</evidence>
<dbReference type="InterPro" id="IPR022653">
    <property type="entry name" value="De-COase2_pyr-phos_BS"/>
</dbReference>
<dbReference type="InterPro" id="IPR002433">
    <property type="entry name" value="Orn_de-COase"/>
</dbReference>
<dbReference type="PANTHER" id="PTHR11482">
    <property type="entry name" value="ARGININE/DIAMINOPIMELATE/ORNITHINE DECARBOXYLASE"/>
    <property type="match status" value="1"/>
</dbReference>
<evidence type="ECO:0000313" key="13">
    <source>
        <dbReference type="Proteomes" id="UP000322084"/>
    </source>
</evidence>
<dbReference type="Gene3D" id="2.40.37.10">
    <property type="entry name" value="Lyase, Ornithine Decarboxylase, Chain A, domain 1"/>
    <property type="match status" value="1"/>
</dbReference>
<name>A0A5A7ML22_9PROT</name>
<evidence type="ECO:0000256" key="8">
    <source>
        <dbReference type="PIRSR" id="PIRSR600183-50"/>
    </source>
</evidence>
<dbReference type="InterPro" id="IPR022643">
    <property type="entry name" value="De-COase2_C"/>
</dbReference>
<dbReference type="PRINTS" id="PR01179">
    <property type="entry name" value="ODADCRBXLASE"/>
</dbReference>
<evidence type="ECO:0000256" key="5">
    <source>
        <dbReference type="ARBA" id="ARBA00034115"/>
    </source>
</evidence>
<evidence type="ECO:0000256" key="6">
    <source>
        <dbReference type="ARBA" id="ARBA00034138"/>
    </source>
</evidence>
<dbReference type="InterPro" id="IPR000183">
    <property type="entry name" value="Orn/DAP/Arg_de-COase"/>
</dbReference>
<dbReference type="GO" id="GO:0005737">
    <property type="term" value="C:cytoplasm"/>
    <property type="evidence" value="ECO:0007669"/>
    <property type="project" value="TreeGrafter"/>
</dbReference>
<reference evidence="12 13" key="1">
    <citation type="submission" date="2019-09" db="EMBL/GenBank/DDBJ databases">
        <title>NBRP : Genome information of microbial organism related human and environment.</title>
        <authorList>
            <person name="Hattori M."/>
            <person name="Oshima K."/>
            <person name="Inaba H."/>
            <person name="Suda W."/>
            <person name="Sakamoto M."/>
            <person name="Iino T."/>
            <person name="Kitahara M."/>
            <person name="Oshida Y."/>
            <person name="Iida T."/>
            <person name="Kudo T."/>
            <person name="Itoh T."/>
            <person name="Ohkuma M."/>
        </authorList>
    </citation>
    <scope>NUCLEOTIDE SEQUENCE [LARGE SCALE GENOMIC DNA]</scope>
    <source>
        <strain evidence="12 13">Hi-2</strain>
    </source>
</reference>
<dbReference type="FunFam" id="3.20.20.10:FF:000008">
    <property type="entry name" value="Ornithine decarboxylase"/>
    <property type="match status" value="1"/>
</dbReference>
<dbReference type="RefSeq" id="WP_149999243.1">
    <property type="nucleotide sequence ID" value="NZ_BKCL01000001.1"/>
</dbReference>
<dbReference type="Pfam" id="PF00278">
    <property type="entry name" value="Orn_DAP_Arg_deC"/>
    <property type="match status" value="1"/>
</dbReference>
<comment type="caution">
    <text evidence="12">The sequence shown here is derived from an EMBL/GenBank/DDBJ whole genome shotgun (WGS) entry which is preliminary data.</text>
</comment>
<comment type="similarity">
    <text evidence="2 9">Belongs to the Orn/Lys/Arg decarboxylase class-II family.</text>
</comment>
<proteinExistence type="inferred from homology"/>
<evidence type="ECO:0000256" key="9">
    <source>
        <dbReference type="RuleBase" id="RU003737"/>
    </source>
</evidence>
<evidence type="ECO:0000256" key="7">
    <source>
        <dbReference type="ARBA" id="ARBA00049127"/>
    </source>
</evidence>
<evidence type="ECO:0000256" key="3">
    <source>
        <dbReference type="ARBA" id="ARBA00022898"/>
    </source>
</evidence>
<dbReference type="Gene3D" id="3.20.20.10">
    <property type="entry name" value="Alanine racemase"/>
    <property type="match status" value="1"/>
</dbReference>
<dbReference type="InterPro" id="IPR022644">
    <property type="entry name" value="De-COase2_N"/>
</dbReference>
<keyword evidence="3 8" id="KW-0663">Pyridoxal phosphate</keyword>
<dbReference type="CDD" id="cd00622">
    <property type="entry name" value="PLPDE_III_ODC"/>
    <property type="match status" value="1"/>
</dbReference>
<dbReference type="GO" id="GO:0004586">
    <property type="term" value="F:ornithine decarboxylase activity"/>
    <property type="evidence" value="ECO:0007669"/>
    <property type="project" value="UniProtKB-EC"/>
</dbReference>
<dbReference type="PROSITE" id="PS00878">
    <property type="entry name" value="ODR_DC_2_1"/>
    <property type="match status" value="1"/>
</dbReference>
<dbReference type="Proteomes" id="UP000322084">
    <property type="component" value="Unassembled WGS sequence"/>
</dbReference>
<organism evidence="12 13">
    <name type="scientific">Iodidimonas gelatinilytica</name>
    <dbReference type="NCBI Taxonomy" id="1236966"/>
    <lineage>
        <taxon>Bacteria</taxon>
        <taxon>Pseudomonadati</taxon>
        <taxon>Pseudomonadota</taxon>
        <taxon>Alphaproteobacteria</taxon>
        <taxon>Iodidimonadales</taxon>
        <taxon>Iodidimonadaceae</taxon>
        <taxon>Iodidimonas</taxon>
    </lineage>
</organism>
<feature type="modified residue" description="N6-(pyridoxal phosphate)lysine" evidence="8">
    <location>
        <position position="67"/>
    </location>
</feature>
<dbReference type="AlphaFoldDB" id="A0A5A7ML22"/>
<comment type="pathway">
    <text evidence="5">Amine and polyamine biosynthesis; putrescine biosynthesis via L-ornithine pathway; putrescine from L-ornithine: step 1/1.</text>
</comment>
<keyword evidence="4" id="KW-0456">Lyase</keyword>
<dbReference type="EC" id="4.1.1.17" evidence="6"/>
<dbReference type="SUPFAM" id="SSF50621">
    <property type="entry name" value="Alanine racemase C-terminal domain-like"/>
    <property type="match status" value="1"/>
</dbReference>
<comment type="catalytic activity">
    <reaction evidence="7">
        <text>L-ornithine + H(+) = putrescine + CO2</text>
        <dbReference type="Rhea" id="RHEA:22964"/>
        <dbReference type="ChEBI" id="CHEBI:15378"/>
        <dbReference type="ChEBI" id="CHEBI:16526"/>
        <dbReference type="ChEBI" id="CHEBI:46911"/>
        <dbReference type="ChEBI" id="CHEBI:326268"/>
        <dbReference type="EC" id="4.1.1.17"/>
    </reaction>
</comment>
<dbReference type="Pfam" id="PF02784">
    <property type="entry name" value="Orn_Arg_deC_N"/>
    <property type="match status" value="1"/>
</dbReference>
<gene>
    <name evidence="12" type="ORF">JCM17844_01930</name>
</gene>
<evidence type="ECO:0000256" key="2">
    <source>
        <dbReference type="ARBA" id="ARBA00008872"/>
    </source>
</evidence>